<gene>
    <name evidence="10" type="ORF">DDE83_006329</name>
</gene>
<dbReference type="EMBL" id="QGDH01000096">
    <property type="protein sequence ID" value="RAR07762.1"/>
    <property type="molecule type" value="Genomic_DNA"/>
</dbReference>
<keyword evidence="4 9" id="KW-0732">Signal</keyword>
<keyword evidence="2 9" id="KW-0719">Serine esterase</keyword>
<evidence type="ECO:0000256" key="4">
    <source>
        <dbReference type="ARBA" id="ARBA00022729"/>
    </source>
</evidence>
<keyword evidence="3 9" id="KW-0964">Secreted</keyword>
<evidence type="ECO:0000256" key="3">
    <source>
        <dbReference type="ARBA" id="ARBA00022525"/>
    </source>
</evidence>
<organism evidence="10 11">
    <name type="scientific">Stemphylium lycopersici</name>
    <name type="common">Tomato gray leaf spot disease fungus</name>
    <name type="synonym">Thyrospora lycopersici</name>
    <dbReference type="NCBI Taxonomy" id="183478"/>
    <lineage>
        <taxon>Eukaryota</taxon>
        <taxon>Fungi</taxon>
        <taxon>Dikarya</taxon>
        <taxon>Ascomycota</taxon>
        <taxon>Pezizomycotina</taxon>
        <taxon>Dothideomycetes</taxon>
        <taxon>Pleosporomycetidae</taxon>
        <taxon>Pleosporales</taxon>
        <taxon>Pleosporineae</taxon>
        <taxon>Pleosporaceae</taxon>
        <taxon>Stemphylium</taxon>
    </lineage>
</organism>
<evidence type="ECO:0000256" key="7">
    <source>
        <dbReference type="ARBA" id="ARBA00023277"/>
    </source>
</evidence>
<proteinExistence type="inferred from homology"/>
<keyword evidence="5 9" id="KW-0378">Hydrolase</keyword>
<evidence type="ECO:0000256" key="2">
    <source>
        <dbReference type="ARBA" id="ARBA00022487"/>
    </source>
</evidence>
<dbReference type="InterPro" id="IPR010126">
    <property type="entry name" value="Esterase_phb"/>
</dbReference>
<dbReference type="InterPro" id="IPR050955">
    <property type="entry name" value="Plant_Biomass_Hydrol_Est"/>
</dbReference>
<dbReference type="AlphaFoldDB" id="A0A364MZ24"/>
<name>A0A364MZ24_STELY</name>
<keyword evidence="6" id="KW-0325">Glycoprotein</keyword>
<dbReference type="Gene3D" id="3.40.50.1820">
    <property type="entry name" value="alpha/beta hydrolase"/>
    <property type="match status" value="1"/>
</dbReference>
<evidence type="ECO:0000313" key="10">
    <source>
        <dbReference type="EMBL" id="RAR07762.1"/>
    </source>
</evidence>
<dbReference type="PANTHER" id="PTHR43037:SF3">
    <property type="entry name" value="FERULOYL ESTERASE B"/>
    <property type="match status" value="1"/>
</dbReference>
<accession>A0A364MZ24</accession>
<comment type="caution">
    <text evidence="10">The sequence shown here is derived from an EMBL/GenBank/DDBJ whole genome shotgun (WGS) entry which is preliminary data.</text>
</comment>
<keyword evidence="11" id="KW-1185">Reference proteome</keyword>
<comment type="function">
    <text evidence="9">Esterase involved in the hydrolysis of xylan, a major structural heterogeneous polysaccharide found in plant biomass representing the second most abundant polysaccharide in the biosphere, after cellulose.</text>
</comment>
<evidence type="ECO:0000313" key="11">
    <source>
        <dbReference type="Proteomes" id="UP000249619"/>
    </source>
</evidence>
<keyword evidence="8 9" id="KW-0624">Polysaccharide degradation</keyword>
<evidence type="ECO:0000256" key="1">
    <source>
        <dbReference type="ARBA" id="ARBA00004613"/>
    </source>
</evidence>
<feature type="signal peptide" evidence="9">
    <location>
        <begin position="1"/>
        <end position="20"/>
    </location>
</feature>
<dbReference type="STRING" id="183478.A0A364MZ24"/>
<dbReference type="EC" id="3.1.1.-" evidence="9"/>
<dbReference type="PANTHER" id="PTHR43037">
    <property type="entry name" value="UNNAMED PRODUCT-RELATED"/>
    <property type="match status" value="1"/>
</dbReference>
<comment type="subcellular location">
    <subcellularLocation>
        <location evidence="1 9">Secreted</location>
    </subcellularLocation>
</comment>
<feature type="chain" id="PRO_5029035288" description="Carboxylic ester hydrolase" evidence="9">
    <location>
        <begin position="21"/>
        <end position="292"/>
    </location>
</feature>
<dbReference type="GO" id="GO:0005576">
    <property type="term" value="C:extracellular region"/>
    <property type="evidence" value="ECO:0007669"/>
    <property type="project" value="UniProtKB-SubCell"/>
</dbReference>
<dbReference type="GO" id="GO:0045493">
    <property type="term" value="P:xylan catabolic process"/>
    <property type="evidence" value="ECO:0007669"/>
    <property type="project" value="UniProtKB-UniRule"/>
</dbReference>
<evidence type="ECO:0000256" key="9">
    <source>
        <dbReference type="RuleBase" id="RU367147"/>
    </source>
</evidence>
<protein>
    <recommendedName>
        <fullName evidence="9">Carboxylic ester hydrolase</fullName>
        <ecNumber evidence="9">3.1.1.-</ecNumber>
    </recommendedName>
</protein>
<dbReference type="InterPro" id="IPR029058">
    <property type="entry name" value="AB_hydrolase_fold"/>
</dbReference>
<sequence>MHFPTTVLGSIAAICATANGALTRVNDFGSNPSNLQMNIYVPAKVAPKPAIILALHYCGGTGEAYSQSTKYNNLAEQKGFINIFPSTKKDNNCWEVNTDKGLSRDKGGDNQGLNNMIQYTIQKYGADPSKVFVTGSSSGCMMTNVMMATYPDVIAAGSCYSGVAAGCVAGSPGASPSTADPRCANGQVIKTQGQWVEQVKAMYPGYTGSYPRMMTWHGTADTLVKIPNLGEQLKEWSGLLGVSFTKNVTNTPQNGYTQMVYGDGKKLIGYSAQGVGHTVPVHEDEDMKWFGL</sequence>
<dbReference type="Pfam" id="PF10503">
    <property type="entry name" value="Esterase_PHB"/>
    <property type="match status" value="1"/>
</dbReference>
<dbReference type="GO" id="GO:0052689">
    <property type="term" value="F:carboxylic ester hydrolase activity"/>
    <property type="evidence" value="ECO:0007669"/>
    <property type="project" value="UniProtKB-KW"/>
</dbReference>
<dbReference type="Proteomes" id="UP000249619">
    <property type="component" value="Unassembled WGS sequence"/>
</dbReference>
<dbReference type="SUPFAM" id="SSF53474">
    <property type="entry name" value="alpha/beta-Hydrolases"/>
    <property type="match status" value="2"/>
</dbReference>
<reference evidence="11" key="1">
    <citation type="submission" date="2018-05" db="EMBL/GenBank/DDBJ databases">
        <title>Draft genome sequence of Stemphylium lycopersici strain CIDEFI 213.</title>
        <authorList>
            <person name="Medina R."/>
            <person name="Franco M.E.E."/>
            <person name="Lucentini C.G."/>
            <person name="Saparrat M.C.N."/>
            <person name="Balatti P.A."/>
        </authorList>
    </citation>
    <scope>NUCLEOTIDE SEQUENCE [LARGE SCALE GENOMIC DNA]</scope>
    <source>
        <strain evidence="11">CIDEFI 213</strain>
    </source>
</reference>
<dbReference type="NCBIfam" id="TIGR01840">
    <property type="entry name" value="esterase_phb"/>
    <property type="match status" value="1"/>
</dbReference>
<evidence type="ECO:0000256" key="6">
    <source>
        <dbReference type="ARBA" id="ARBA00023180"/>
    </source>
</evidence>
<evidence type="ECO:0000256" key="5">
    <source>
        <dbReference type="ARBA" id="ARBA00022801"/>
    </source>
</evidence>
<keyword evidence="7 9" id="KW-0119">Carbohydrate metabolism</keyword>
<comment type="similarity">
    <text evidence="9">Belongs to the carbohydrate esterase 1 (CE1) family.</text>
</comment>
<evidence type="ECO:0000256" key="8">
    <source>
        <dbReference type="ARBA" id="ARBA00023326"/>
    </source>
</evidence>